<dbReference type="PANTHER" id="PTHR10039">
    <property type="entry name" value="AMELOGENIN"/>
    <property type="match status" value="1"/>
</dbReference>
<dbReference type="PANTHER" id="PTHR10039:SF16">
    <property type="entry name" value="GPI INOSITOL-DEACYLASE"/>
    <property type="match status" value="1"/>
</dbReference>
<dbReference type="InterPro" id="IPR056884">
    <property type="entry name" value="NPHP3-like_N"/>
</dbReference>
<dbReference type="Pfam" id="PF24883">
    <property type="entry name" value="NPHP3_N"/>
    <property type="match status" value="1"/>
</dbReference>
<reference evidence="3 4" key="1">
    <citation type="submission" date="2018-06" db="EMBL/GenBank/DDBJ databases">
        <title>Complete Genomes of Monosporascus.</title>
        <authorList>
            <person name="Robinson A.J."/>
            <person name="Natvig D.O."/>
        </authorList>
    </citation>
    <scope>NUCLEOTIDE SEQUENCE [LARGE SCALE GENOMIC DNA]</scope>
    <source>
        <strain evidence="3 4">CBS 110550</strain>
    </source>
</reference>
<comment type="caution">
    <text evidence="3">The sequence shown here is derived from an EMBL/GenBank/DDBJ whole genome shotgun (WGS) entry which is preliminary data.</text>
</comment>
<dbReference type="EMBL" id="QJNU01001162">
    <property type="protein sequence ID" value="RYO78800.1"/>
    <property type="molecule type" value="Genomic_DNA"/>
</dbReference>
<feature type="domain" description="Nephrocystin 3-like N-terminal" evidence="2">
    <location>
        <begin position="162"/>
        <end position="294"/>
    </location>
</feature>
<keyword evidence="1" id="KW-0677">Repeat</keyword>
<name>A0A4Q4SV94_9PEZI</name>
<dbReference type="InterPro" id="IPR027417">
    <property type="entry name" value="P-loop_NTPase"/>
</dbReference>
<organism evidence="3 4">
    <name type="scientific">Monosporascus ibericus</name>
    <dbReference type="NCBI Taxonomy" id="155417"/>
    <lineage>
        <taxon>Eukaryota</taxon>
        <taxon>Fungi</taxon>
        <taxon>Dikarya</taxon>
        <taxon>Ascomycota</taxon>
        <taxon>Pezizomycotina</taxon>
        <taxon>Sordariomycetes</taxon>
        <taxon>Xylariomycetidae</taxon>
        <taxon>Xylariales</taxon>
        <taxon>Xylariales incertae sedis</taxon>
        <taxon>Monosporascus</taxon>
    </lineage>
</organism>
<evidence type="ECO:0000259" key="2">
    <source>
        <dbReference type="Pfam" id="PF24883"/>
    </source>
</evidence>
<evidence type="ECO:0000313" key="4">
    <source>
        <dbReference type="Proteomes" id="UP000293360"/>
    </source>
</evidence>
<dbReference type="STRING" id="155417.A0A4Q4SV94"/>
<protein>
    <recommendedName>
        <fullName evidence="2">Nephrocystin 3-like N-terminal domain-containing protein</fullName>
    </recommendedName>
</protein>
<dbReference type="AlphaFoldDB" id="A0A4Q4SV94"/>
<keyword evidence="4" id="KW-1185">Reference proteome</keyword>
<evidence type="ECO:0000256" key="1">
    <source>
        <dbReference type="ARBA" id="ARBA00022737"/>
    </source>
</evidence>
<proteinExistence type="predicted"/>
<gene>
    <name evidence="3" type="ORF">DL764_010087</name>
</gene>
<dbReference type="OrthoDB" id="194358at2759"/>
<sequence>MADPVSLGASIVTFIEVTDRIIRACKYCVETIKDAPKDMQMIMGEAISLRAILDSLGAADLHPKSMQLLPDLFGKRGPVEAIRNALSELENLLPKETPGFPTSNSHRRVLAQLAWPLKESKARKLLAEISHHKSTLLLASTGDIIHDIKDIKSGVRRLDYTITGAGKTVLMSFIVEHLKNACKGDPELGQAYYYCHHSHNRDESAPFLRWTIGQLCRQSQWVPRQLKQLYDEGCEPSVPELENALEAMLSRFRTFYVVIDAVDESKSRGDLVSVIATLAIDKRFNNLRILASSRPYFDIGRVFSGVSISLPMANTAVAEDIRTFVHFRLASSRRLSRWRHLFPLIQESLVQGAQGMFRWAECQIRVIERLRKEGQILAALRNLPEDLAETYLRIFESIPEVNRPFVRRVLLWVWGHETAPWLSDRGINAALLLQAVAHDLHQAEPNIDVSTYNLEDLEDLCSCLITISPDDDEYEDSTALDFSVSSALGDDFQGARDTLSNDGTYLFVHLAHYTVVEYLSSPLILETPIAFFALSIESVEAEFALSVIRQALGADPMGTATDWVHDREAYCLTLGCAQLSRLANYREIQDMSIRYYQPESPHYRRFRAIQKRISLTQADVSRAYLLTSLVARNLGDPALRNLHNDAIALMNILRLHRYELAKRLMKTRKASELLEARLRVTLLNRETLAEEIHEGRISELDTGRGELQAFTNATGIPLLETS</sequence>
<dbReference type="Gene3D" id="3.40.50.300">
    <property type="entry name" value="P-loop containing nucleotide triphosphate hydrolases"/>
    <property type="match status" value="1"/>
</dbReference>
<accession>A0A4Q4SV94</accession>
<evidence type="ECO:0000313" key="3">
    <source>
        <dbReference type="EMBL" id="RYO78800.1"/>
    </source>
</evidence>
<dbReference type="Proteomes" id="UP000293360">
    <property type="component" value="Unassembled WGS sequence"/>
</dbReference>